<feature type="compositionally biased region" description="Basic and acidic residues" evidence="12">
    <location>
        <begin position="3846"/>
        <end position="3871"/>
    </location>
</feature>
<dbReference type="InterPro" id="IPR039414">
    <property type="entry name" value="SMG1_PIKKc"/>
</dbReference>
<comment type="catalytic activity">
    <reaction evidence="9">
        <text>L-threonyl-[protein] + ATP = O-phospho-L-threonyl-[protein] + ADP + H(+)</text>
        <dbReference type="Rhea" id="RHEA:46608"/>
        <dbReference type="Rhea" id="RHEA-COMP:11060"/>
        <dbReference type="Rhea" id="RHEA-COMP:11605"/>
        <dbReference type="ChEBI" id="CHEBI:15378"/>
        <dbReference type="ChEBI" id="CHEBI:30013"/>
        <dbReference type="ChEBI" id="CHEBI:30616"/>
        <dbReference type="ChEBI" id="CHEBI:61977"/>
        <dbReference type="ChEBI" id="CHEBI:456216"/>
        <dbReference type="EC" id="2.7.11.1"/>
    </reaction>
</comment>
<dbReference type="RefSeq" id="XP_002503797.1">
    <property type="nucleotide sequence ID" value="XM_002503751.1"/>
</dbReference>
<dbReference type="Pfam" id="PF00454">
    <property type="entry name" value="PI3_PI4_kinase"/>
    <property type="match status" value="1"/>
</dbReference>
<dbReference type="InterPro" id="IPR003152">
    <property type="entry name" value="FATC_dom"/>
</dbReference>
<keyword evidence="16" id="KW-1185">Reference proteome</keyword>
<dbReference type="Pfam" id="PF15785">
    <property type="entry name" value="SMG1"/>
    <property type="match status" value="1"/>
</dbReference>
<evidence type="ECO:0000256" key="10">
    <source>
        <dbReference type="ARBA" id="ARBA00048679"/>
    </source>
</evidence>
<evidence type="ECO:0000259" key="14">
    <source>
        <dbReference type="PROSITE" id="PS51190"/>
    </source>
</evidence>
<dbReference type="SUPFAM" id="SSF56112">
    <property type="entry name" value="Protein kinase-like (PK-like)"/>
    <property type="match status" value="1"/>
</dbReference>
<feature type="coiled-coil region" evidence="11">
    <location>
        <begin position="1549"/>
        <end position="1611"/>
    </location>
</feature>
<protein>
    <recommendedName>
        <fullName evidence="2">non-specific serine/threonine protein kinase</fullName>
        <ecNumber evidence="2">2.7.11.1</ecNumber>
    </recommendedName>
</protein>
<evidence type="ECO:0000256" key="7">
    <source>
        <dbReference type="ARBA" id="ARBA00022840"/>
    </source>
</evidence>
<feature type="region of interest" description="Disordered" evidence="12">
    <location>
        <begin position="1"/>
        <end position="56"/>
    </location>
</feature>
<dbReference type="SMART" id="SM01343">
    <property type="entry name" value="FATC"/>
    <property type="match status" value="1"/>
</dbReference>
<organism evidence="15 16">
    <name type="scientific">Micromonas commoda (strain RCC299 / NOUM17 / CCMP2709)</name>
    <name type="common">Picoplanktonic green alga</name>
    <dbReference type="NCBI Taxonomy" id="296587"/>
    <lineage>
        <taxon>Eukaryota</taxon>
        <taxon>Viridiplantae</taxon>
        <taxon>Chlorophyta</taxon>
        <taxon>Mamiellophyceae</taxon>
        <taxon>Mamiellales</taxon>
        <taxon>Mamiellaceae</taxon>
        <taxon>Micromonas</taxon>
    </lineage>
</organism>
<feature type="region of interest" description="Disordered" evidence="12">
    <location>
        <begin position="2154"/>
        <end position="2183"/>
    </location>
</feature>
<keyword evidence="4" id="KW-0808">Transferase</keyword>
<dbReference type="Gene3D" id="1.10.1070.11">
    <property type="entry name" value="Phosphatidylinositol 3-/4-kinase, catalytic domain"/>
    <property type="match status" value="1"/>
</dbReference>
<evidence type="ECO:0000256" key="1">
    <source>
        <dbReference type="ARBA" id="ARBA00011031"/>
    </source>
</evidence>
<dbReference type="InterPro" id="IPR000403">
    <property type="entry name" value="PI3/4_kinase_cat_dom"/>
</dbReference>
<keyword evidence="7" id="KW-0067">ATP-binding</keyword>
<evidence type="ECO:0000256" key="5">
    <source>
        <dbReference type="ARBA" id="ARBA00022741"/>
    </source>
</evidence>
<feature type="compositionally biased region" description="Basic and acidic residues" evidence="12">
    <location>
        <begin position="8"/>
        <end position="33"/>
    </location>
</feature>
<feature type="compositionally biased region" description="Basic and acidic residues" evidence="12">
    <location>
        <begin position="4135"/>
        <end position="4144"/>
    </location>
</feature>
<feature type="compositionally biased region" description="Acidic residues" evidence="12">
    <location>
        <begin position="3287"/>
        <end position="3304"/>
    </location>
</feature>
<dbReference type="EMBL" id="CP001328">
    <property type="protein sequence ID" value="ACO65055.1"/>
    <property type="molecule type" value="Genomic_DNA"/>
</dbReference>
<evidence type="ECO:0000256" key="2">
    <source>
        <dbReference type="ARBA" id="ARBA00012513"/>
    </source>
</evidence>
<feature type="coiled-coil region" evidence="11">
    <location>
        <begin position="3910"/>
        <end position="3937"/>
    </location>
</feature>
<feature type="region of interest" description="Disordered" evidence="12">
    <location>
        <begin position="3323"/>
        <end position="3347"/>
    </location>
</feature>
<keyword evidence="6" id="KW-0418">Kinase</keyword>
<dbReference type="PROSITE" id="PS00916">
    <property type="entry name" value="PI3_4_KINASE_2"/>
    <property type="match status" value="1"/>
</dbReference>
<dbReference type="InParanoid" id="C1E9L2"/>
<dbReference type="PANTHER" id="PTHR11139">
    <property type="entry name" value="ATAXIA TELANGIECTASIA MUTATED ATM -RELATED"/>
    <property type="match status" value="1"/>
</dbReference>
<evidence type="ECO:0000256" key="9">
    <source>
        <dbReference type="ARBA" id="ARBA00047899"/>
    </source>
</evidence>
<accession>C1E9L2</accession>
<keyword evidence="11" id="KW-0175">Coiled coil</keyword>
<dbReference type="Proteomes" id="UP000002009">
    <property type="component" value="Chromosome 7"/>
</dbReference>
<dbReference type="EC" id="2.7.11.1" evidence="2"/>
<dbReference type="InterPro" id="IPR036940">
    <property type="entry name" value="PI3/4_kinase_cat_sf"/>
</dbReference>
<evidence type="ECO:0000256" key="12">
    <source>
        <dbReference type="SAM" id="MobiDB-lite"/>
    </source>
</evidence>
<dbReference type="GO" id="GO:0005634">
    <property type="term" value="C:nucleus"/>
    <property type="evidence" value="ECO:0007669"/>
    <property type="project" value="TreeGrafter"/>
</dbReference>
<dbReference type="GeneID" id="8244731"/>
<comment type="catalytic activity">
    <reaction evidence="10">
        <text>L-seryl-[protein] + ATP = O-phospho-L-seryl-[protein] + ADP + H(+)</text>
        <dbReference type="Rhea" id="RHEA:17989"/>
        <dbReference type="Rhea" id="RHEA-COMP:9863"/>
        <dbReference type="Rhea" id="RHEA-COMP:11604"/>
        <dbReference type="ChEBI" id="CHEBI:15378"/>
        <dbReference type="ChEBI" id="CHEBI:29999"/>
        <dbReference type="ChEBI" id="CHEBI:30616"/>
        <dbReference type="ChEBI" id="CHEBI:83421"/>
        <dbReference type="ChEBI" id="CHEBI:456216"/>
        <dbReference type="EC" id="2.7.11.1"/>
    </reaction>
</comment>
<dbReference type="InterPro" id="IPR018936">
    <property type="entry name" value="PI3/4_kinase_CS"/>
</dbReference>
<feature type="domain" description="PI3K/PI4K catalytic" evidence="13">
    <location>
        <begin position="2541"/>
        <end position="2894"/>
    </location>
</feature>
<keyword evidence="8" id="KW-0866">Nonsense-mediated mRNA decay</keyword>
<feature type="region of interest" description="Disordered" evidence="12">
    <location>
        <begin position="3286"/>
        <end position="3305"/>
    </location>
</feature>
<keyword evidence="5" id="KW-0547">Nucleotide-binding</keyword>
<proteinExistence type="inferred from homology"/>
<dbReference type="InterPro" id="IPR011009">
    <property type="entry name" value="Kinase-like_dom_sf"/>
</dbReference>
<feature type="domain" description="FATC" evidence="14">
    <location>
        <begin position="4251"/>
        <end position="4283"/>
    </location>
</feature>
<evidence type="ECO:0000256" key="3">
    <source>
        <dbReference type="ARBA" id="ARBA00022527"/>
    </source>
</evidence>
<feature type="region of interest" description="Disordered" evidence="12">
    <location>
        <begin position="4132"/>
        <end position="4166"/>
    </location>
</feature>
<dbReference type="GO" id="GO:0000184">
    <property type="term" value="P:nuclear-transcribed mRNA catabolic process, nonsense-mediated decay"/>
    <property type="evidence" value="ECO:0007669"/>
    <property type="project" value="UniProtKB-KW"/>
</dbReference>
<dbReference type="CDD" id="cd05170">
    <property type="entry name" value="PIKKc_SMG1"/>
    <property type="match status" value="1"/>
</dbReference>
<evidence type="ECO:0000256" key="6">
    <source>
        <dbReference type="ARBA" id="ARBA00022777"/>
    </source>
</evidence>
<dbReference type="eggNOG" id="KOG0891">
    <property type="taxonomic scope" value="Eukaryota"/>
</dbReference>
<dbReference type="OrthoDB" id="515939at2759"/>
<feature type="region of interest" description="Disordered" evidence="12">
    <location>
        <begin position="2851"/>
        <end position="2873"/>
    </location>
</feature>
<dbReference type="PROSITE" id="PS51190">
    <property type="entry name" value="FATC"/>
    <property type="match status" value="1"/>
</dbReference>
<evidence type="ECO:0000259" key="13">
    <source>
        <dbReference type="PROSITE" id="PS50290"/>
    </source>
</evidence>
<dbReference type="GO" id="GO:0005524">
    <property type="term" value="F:ATP binding"/>
    <property type="evidence" value="ECO:0007669"/>
    <property type="project" value="UniProtKB-KW"/>
</dbReference>
<name>C1E9L2_MICCC</name>
<dbReference type="STRING" id="296587.C1E9L2"/>
<feature type="region of interest" description="Disordered" evidence="12">
    <location>
        <begin position="3236"/>
        <end position="3271"/>
    </location>
</feature>
<dbReference type="KEGG" id="mis:MICPUN_59761"/>
<evidence type="ECO:0000256" key="8">
    <source>
        <dbReference type="ARBA" id="ARBA00023161"/>
    </source>
</evidence>
<gene>
    <name evidence="15" type="ORF">MICPUN_59761</name>
</gene>
<dbReference type="Pfam" id="PF02260">
    <property type="entry name" value="FATC"/>
    <property type="match status" value="1"/>
</dbReference>
<evidence type="ECO:0000256" key="11">
    <source>
        <dbReference type="SAM" id="Coils"/>
    </source>
</evidence>
<dbReference type="GO" id="GO:0004674">
    <property type="term" value="F:protein serine/threonine kinase activity"/>
    <property type="evidence" value="ECO:0007669"/>
    <property type="project" value="UniProtKB-KW"/>
</dbReference>
<dbReference type="Gene3D" id="3.30.1010.10">
    <property type="entry name" value="Phosphatidylinositol 3-kinase Catalytic Subunit, Chain A, domain 4"/>
    <property type="match status" value="1"/>
</dbReference>
<dbReference type="InterPro" id="IPR031559">
    <property type="entry name" value="SMG1"/>
</dbReference>
<reference evidence="15 16" key="1">
    <citation type="journal article" date="2009" name="Science">
        <title>Green evolution and dynamic adaptations revealed by genomes of the marine picoeukaryotes Micromonas.</title>
        <authorList>
            <person name="Worden A.Z."/>
            <person name="Lee J.H."/>
            <person name="Mock T."/>
            <person name="Rouze P."/>
            <person name="Simmons M.P."/>
            <person name="Aerts A.L."/>
            <person name="Allen A.E."/>
            <person name="Cuvelier M.L."/>
            <person name="Derelle E."/>
            <person name="Everett M.V."/>
            <person name="Foulon E."/>
            <person name="Grimwood J."/>
            <person name="Gundlach H."/>
            <person name="Henrissat B."/>
            <person name="Napoli C."/>
            <person name="McDonald S.M."/>
            <person name="Parker M.S."/>
            <person name="Rombauts S."/>
            <person name="Salamov A."/>
            <person name="Von Dassow P."/>
            <person name="Badger J.H."/>
            <person name="Coutinho P.M."/>
            <person name="Demir E."/>
            <person name="Dubchak I."/>
            <person name="Gentemann C."/>
            <person name="Eikrem W."/>
            <person name="Gready J.E."/>
            <person name="John U."/>
            <person name="Lanier W."/>
            <person name="Lindquist E.A."/>
            <person name="Lucas S."/>
            <person name="Mayer K.F."/>
            <person name="Moreau H."/>
            <person name="Not F."/>
            <person name="Otillar R."/>
            <person name="Panaud O."/>
            <person name="Pangilinan J."/>
            <person name="Paulsen I."/>
            <person name="Piegu B."/>
            <person name="Poliakov A."/>
            <person name="Robbens S."/>
            <person name="Schmutz J."/>
            <person name="Toulza E."/>
            <person name="Wyss T."/>
            <person name="Zelensky A."/>
            <person name="Zhou K."/>
            <person name="Armbrust E.V."/>
            <person name="Bhattacharya D."/>
            <person name="Goodenough U.W."/>
            <person name="Van de Peer Y."/>
            <person name="Grigoriev I.V."/>
        </authorList>
    </citation>
    <scope>NUCLEOTIDE SEQUENCE [LARGE SCALE GENOMIC DNA]</scope>
    <source>
        <strain evidence="16">RCC299 / NOUM17</strain>
    </source>
</reference>
<comment type="similarity">
    <text evidence="1">Belongs to the PI3/PI4-kinase family.</text>
</comment>
<dbReference type="PROSITE" id="PS50290">
    <property type="entry name" value="PI3_4_KINASE_3"/>
    <property type="match status" value="1"/>
</dbReference>
<sequence>MAPSGQNRPREGGRGRGRDASGRGGRGRGERGRNPGRGDGSIGGAAAAARCRPPPAGEIPDFDGGFVFVARETIAKEAFDKRLIGMGEDGAFILENDVASTNTAVFICTVNDDGADHRVMLDVFKPKRRAGAPEGAVFSRAANSEPIDPTAFTRSQRGMPAQIKVRPWPMGSSRGAVRGAVRGADATTLGLHRYLPARLFGRYLGARLAARLVDEGADEMPVVLDAAEARELAWALVQATGRDASRATDRATGGATAVPATGPGEIAVKVRQREKRDHPEVGGGTAGGRTVTVARDGRLVQVPVLRIAPAQLSQQKVTTDLDIALDIKRDDAARIAALKAVGVACQGAGGPGMFRDGYDWDANFVSETKFEKLAKGLRSLEHDRVREIRTLAPAVLGTAACAYIRGYAAAHSYKYHSDRLSVPHGKSLFPMSGKVKPPNPSDKKAWKRFVDEEYTPARNAVWERERRVREGEIPGDSTTFRDFDMQFFEIMFVTIAEPVDTGSGPAECRDAEEMKMEVEQKEFAIEAVCACLAPLMDAILDAKVAVDVDGDDASIVRHSNMLHILWQRIPPLLESCVSMLNDPHVDEDMLLPMFRLFSILTRDLTIKSLFLDDVSARWTEEGSLPAGDTSKTFPSMRINVAAKEFDLPWRHRHAVTFEDFVDAIVPLACCHRRDGSRGFNCWVEACELLSKFKHKWNRPTSTQRAHHRKLLHRLMQYCIEPDELQYGCTAIDPDPIAVAHCFRSCMGDICETAWEEATSLAYALMSHAVRLKIYNEIECSEDREILYRRSNRWLVSSSRATCQAINRCYPDYDVFWGIFIMLGSLLVRLLNGSGCSGDKLAQLEKATLKEKQTAMKTVADKWEFLQGQCVEVANSFVYHTFPSFINSYCGTNEMDSPETHVQTIYASLEGMLACLRFHNPDLENIDLDSEPELPFHLGEGVFRTVRWVSQSNDPETALCGKMAYLEAAKSSNVAVRFIVSRASRILFESDLALIKTSLEKKNTRTSIAVIEALVRAVDLDLDVFLCLWNGSGGTKIDHRVRSEIARLLYSRLAPGELLHDRLAPEQIIKSHPVLKPLIDKFITLKWKIDLFDTAEFDFDSKAEALLLPALDPDTADGKTLTALRTLLEDKASAKVYMHKSEKIFDKVRELAEECKDPEVRIAAAELLVDPVIIPPDDWNAEVRIIWNVHRTALRCIGDKVKMVRDKWAAALPGLSLAAAWRTGKNLCDTPQWVTSFALAARRANFQSADLKSILDALMSKDMTKVAPATIRKMLDRAVKVAPPPTRQDPVAASLTSVGGTLLNAAAADRAEMRGAVETPAVRISEPAPMDVDSEKDSDSSIDLNAISINDDAVMWWAVQETARQCVSARLRTHYGNASETLSVIEQSLREVRHAKTPTVAGAKNVPRTNAHSMTGTWLLLEFVQALERQMYNAYEGTLSLPPPGKSAASFFRLNKQICVDWLRRIKEASLGAAKSCGNVAVGANIALSRVQGAFKTLERRVEKAARRRAEAPARHLELKNALSEANVRLGKAHKRHGLVAARLERARQLVSERMNANRSRQEIDKAREKVDELREEVKDTKEDREKLYREKSEAQDKLKNFERKSAGEETDSEKDAVAFVFRAISDAVSLLVSFGEPDLLIGLADWCEPRLRSAGLDGWLPTSHDTTSDDAFSKKAEGLLDWVRAAALEADGRHEEAAERYRQLLKTPVKIESASVRAVAKRLTHAYASVCDWDGLDDWRKDLRNIQQDADKAGSNELTSALKDVDVKPELLGAWANFDRYQFASDCKSLLNVPIRISEKPPASPMEVVDVLNHATQRHLEELFVRNPLRDPPERIADTRKQLQTAMKKMQEPMRLSNLMGSPGVTETLHLELATADLVCAAKLDQYQRLFGASPKSHGAVQRQAAWIKLCRVLNSLSLKNGDDWSRTALLQIPFASTDDSPSARLLMEILSCAEKRGNSKVVCKILCQIEGSRDPQSSAQLDLESAWLRSYPLEKLFDDSEFIEHVFKKHSLSSKFEDIKKASFSRTRSHDLYESLVKQSAVDLDAQLARHEKILKDIQGRTDTDRLRHHIQVMKDLIPLKRREDEIDRERARILHNPEEHLPAGLRQNVEPRRGALLKKVADWDLFGDRHDENAKVWLEYARFFDDFYRRDIDDPNDPNNPNDPNDPNDPAPWGPKRRDRHPISAAGVEDIDGVCGEPTPIDRGADVKEVTHLLEVANAYAQYLVRNKSLDRDTELDRHHAMVRLLDLATSQQIGERDEMTKIFQEIPTLTFGDFIPELINLLHSDVRTVRENVTAVLVRVAKEIPRALSYAIAVEAAAADDEADAANELAMSTEDIPEALAAVRERFASASRALEAIGRIKSVLNIRHPRLFADVTLMVSELGRLAVLHDEELLTSLQELHGDVTRRIASIPESSETLGDSPETLELVMRPAVVELDRLVREALSGTGFVTPHVKSFARKYRDGLLDAADQFRRSIASDPSAGWRAVKEQMVHLARGLERKRELRLKNLSPSLAKLGTRAGGFTAPMPVGYGVDIVSVGSDVTVLPTKSRPKRITLLGSDGDLRMFLLKGNEDLRLDARLMRFGEIVNAALFSDEEARRRRLRYSTYSVTPLAGNSGLIQWVQNATPMSAVFAGWQRRARAASALPPPGAVPTDWRPADPPEASKTKPLDLFYTRVSAALRAAGVTTAAKRREWPADVLRDTVERMRAEVPQDFLHRELWCGAPTSAAWLLKSMRHARSVATASVVGHLVGLGDRHLDNVLVNLATGDVVHIDYNVSFDRGLTLPVPEVVPFRLTPVSVAAFGPTETHGPFRCAAETALAALRRPPARQALLGALELLTREPLTDWIDDGAGAGPTARGPGRKHARRGDLAREHQALDIAAGLESFAAKIRESALAPQAGSVCGFPSEFFELAREVDGILAELRGRAAEDGAAVIAAAEAAEAAEAARLDARDAAAEAAQASDAEEFSTAGVSVSNLDDAIRNLSEHAADARSWSDRHGRALDRLAPAAKVLSELRNRTTTTANDGGAPMLRAAALTASLALSNELQEAASKIDVEGVGLLAARDEATDAAAAALERYNAWVTSNLPPSYPESDRRAVWAKALEEARDVSVRGPSGLCPGSIRDAVETFRRLIDGASAPDESGAISWARYCAATGAWHERESRTLPALRYQAVIAAKECKRHAAAGARRWDQSFGQTVDRVFREMRSDEMEGTRERPALSWLVEYASRAPVRAGRADDSRMAVTHRAVTHRATEPPPGSSEPSAEPRASFALSSSLGFFGDMGGDGEELGGLSDGDDDGSLENEMSNLRVEEDLDIEELMRDGGDSQAPEPRTDRYDDRYDDDDASVGTLEERIAAMPRRERSAVLAAAVYGAFNSDDYRKIIRSQPASYHELPPAAFIDSVMDAATLPHRVMKHVLPVVLDPRAVDPMRSMRIVEAARAAQALERRAFDPNDGAPRLIDERMALRRECGQLAVELRALVKSLAEDAPMLSEALLTHVCRDTLLFPGGKTEFGSPENAHPMYSVKALSKLVTRVLAAHGAHVSGDLREENIVNGEHDIGGKQEIVVATVLKEAEEAADVIDTWIVQESLEETVARVTYDLVNSTDGVFIETPKPEQERVYEATKDEDAMATAMLDAALKAMCEIRRSRAEADLARCELTHAASDAAISRAEWLLESRLERGSMGRWGVEADPARSRRWRSKHLDDVATAGAELTSADIAVRDWSRRAAAVERSVVEFFQFGSTDADRMDTFNRVLEDRVRALRDSDQRAATCRQLCEGVESFERCREPEREAAAESDLLPEGFLDFSFDAALDEDDVTGDVVERGDDLPKLAASGIARNPFKRRGDEKREIVPEERERKPERSKKSNRDVAGGRWEKTYELAIEEVILACEEVLETAELTSAAGPEAEEAAVARAEAKAKAERARELARLADEKSRAVVDDVGVVAFVEPRSRTRELLEELREAMIRYRSCRGIDVGEEFEMLQFVAETGQHLEGLNAVFAKAPADLAEACDVENAEHFAGAASDLLREFEDRLAEMDALAKKARQVADEALRGAKPGKLVAKPGKLVEHSPQFVDAVRWLALAGADVKRGEALRDTATALRDTLTRAQETARNVSIAIKEHTGLGLTAMSTRDDDAEKPTRKMKQPVDSSDDDDDVASATTTTVTTTVTTTTTIAANERRRGSAPRRWRGGRHPTAVRLISVVAAKLAGRPKLVEALRRNALASVPPTVPSPPGGEDALAAAAIAETPLTAKEDVDRLVAQATDPRALASMYEGWCPWL</sequence>
<feature type="region of interest" description="Disordered" evidence="12">
    <location>
        <begin position="3845"/>
        <end position="3873"/>
    </location>
</feature>
<dbReference type="InterPro" id="IPR050517">
    <property type="entry name" value="DDR_Repair_Kinase"/>
</dbReference>
<evidence type="ECO:0000256" key="4">
    <source>
        <dbReference type="ARBA" id="ARBA00022679"/>
    </source>
</evidence>
<evidence type="ECO:0000313" key="15">
    <source>
        <dbReference type="EMBL" id="ACO65055.1"/>
    </source>
</evidence>
<keyword evidence="3" id="KW-0723">Serine/threonine-protein kinase</keyword>
<evidence type="ECO:0000313" key="16">
    <source>
        <dbReference type="Proteomes" id="UP000002009"/>
    </source>
</evidence>
<dbReference type="SMART" id="SM00146">
    <property type="entry name" value="PI3Kc"/>
    <property type="match status" value="1"/>
</dbReference>
<dbReference type="PANTHER" id="PTHR11139:SF71">
    <property type="entry name" value="SERINE_THREONINE-PROTEIN KINASE SMG1"/>
    <property type="match status" value="1"/>
</dbReference>